<proteinExistence type="predicted"/>
<dbReference type="Proteomes" id="UP000093355">
    <property type="component" value="Unassembled WGS sequence"/>
</dbReference>
<dbReference type="STRING" id="904291.A7J15_02295"/>
<evidence type="ECO:0000259" key="2">
    <source>
        <dbReference type="Pfam" id="PF13443"/>
    </source>
</evidence>
<feature type="compositionally biased region" description="Basic and acidic residues" evidence="1">
    <location>
        <begin position="90"/>
        <end position="106"/>
    </location>
</feature>
<reference evidence="3 4" key="1">
    <citation type="submission" date="2016-05" db="EMBL/GenBank/DDBJ databases">
        <authorList>
            <person name="Lavstsen T."/>
            <person name="Jespersen J.S."/>
        </authorList>
    </citation>
    <scope>NUCLEOTIDE SEQUENCE [LARGE SCALE GENOMIC DNA]</scope>
    <source>
        <strain evidence="3 4">YLB-01</strain>
    </source>
</reference>
<dbReference type="AlphaFoldDB" id="A0A1B9NF76"/>
<dbReference type="Pfam" id="PF13443">
    <property type="entry name" value="HTH_26"/>
    <property type="match status" value="1"/>
</dbReference>
<evidence type="ECO:0000256" key="1">
    <source>
        <dbReference type="SAM" id="MobiDB-lite"/>
    </source>
</evidence>
<comment type="caution">
    <text evidence="3">The sequence shown here is derived from an EMBL/GenBank/DDBJ whole genome shotgun (WGS) entry which is preliminary data.</text>
</comment>
<dbReference type="RefSeq" id="WP_067023716.1">
    <property type="nucleotide sequence ID" value="NZ_CP038256.1"/>
</dbReference>
<dbReference type="OrthoDB" id="3626437at2"/>
<accession>A0A1B9NF76</accession>
<protein>
    <submittedName>
        <fullName evidence="3">XRE family transcriptional regulator</fullName>
    </submittedName>
</protein>
<feature type="region of interest" description="Disordered" evidence="1">
    <location>
        <begin position="83"/>
        <end position="118"/>
    </location>
</feature>
<dbReference type="EMBL" id="LXMD01000013">
    <property type="protein sequence ID" value="OCG75255.1"/>
    <property type="molecule type" value="Genomic_DNA"/>
</dbReference>
<organism evidence="3 4">
    <name type="scientific">Microbacterium sediminis</name>
    <dbReference type="NCBI Taxonomy" id="904291"/>
    <lineage>
        <taxon>Bacteria</taxon>
        <taxon>Bacillati</taxon>
        <taxon>Actinomycetota</taxon>
        <taxon>Actinomycetes</taxon>
        <taxon>Micrococcales</taxon>
        <taxon>Microbacteriaceae</taxon>
        <taxon>Microbacterium</taxon>
    </lineage>
</organism>
<gene>
    <name evidence="3" type="ORF">A7J15_02295</name>
</gene>
<name>A0A1B9NF76_9MICO</name>
<sequence>MRLIGYEWRLREVMAAAGMFSTTKLVPLLEERGVHLSTSQVYRLAAEKPERMNMQALVALLDIFDCTFEELAPRVLLGGEAAATGTTDAAPERGDSATNRLRESGLRPRRARILPPDA</sequence>
<evidence type="ECO:0000313" key="3">
    <source>
        <dbReference type="EMBL" id="OCG75255.1"/>
    </source>
</evidence>
<evidence type="ECO:0000313" key="4">
    <source>
        <dbReference type="Proteomes" id="UP000093355"/>
    </source>
</evidence>
<keyword evidence="4" id="KW-1185">Reference proteome</keyword>
<dbReference type="InterPro" id="IPR001387">
    <property type="entry name" value="Cro/C1-type_HTH"/>
</dbReference>
<feature type="domain" description="HTH cro/C1-type" evidence="2">
    <location>
        <begin position="9"/>
        <end position="72"/>
    </location>
</feature>